<dbReference type="WBParaSite" id="nRc.2.0.1.t10388-RA">
    <property type="protein sequence ID" value="nRc.2.0.1.t10388-RA"/>
    <property type="gene ID" value="nRc.2.0.1.g10388"/>
</dbReference>
<dbReference type="AlphaFoldDB" id="A0A915I9E5"/>
<reference evidence="2" key="1">
    <citation type="submission" date="2022-11" db="UniProtKB">
        <authorList>
            <consortium name="WormBaseParasite"/>
        </authorList>
    </citation>
    <scope>IDENTIFICATION</scope>
</reference>
<dbReference type="Proteomes" id="UP000887565">
    <property type="component" value="Unplaced"/>
</dbReference>
<keyword evidence="1" id="KW-1185">Reference proteome</keyword>
<accession>A0A915I9E5</accession>
<sequence length="78" mass="8821">MPTGRPQAVSIAMGVSRVTAEIPASKTSSARTKMLILNHSHLGSILSVDAYQDCITYEIRKQNLARRHRIDKRILRKY</sequence>
<organism evidence="1 2">
    <name type="scientific">Romanomermis culicivorax</name>
    <name type="common">Nematode worm</name>
    <dbReference type="NCBI Taxonomy" id="13658"/>
    <lineage>
        <taxon>Eukaryota</taxon>
        <taxon>Metazoa</taxon>
        <taxon>Ecdysozoa</taxon>
        <taxon>Nematoda</taxon>
        <taxon>Enoplea</taxon>
        <taxon>Dorylaimia</taxon>
        <taxon>Mermithida</taxon>
        <taxon>Mermithoidea</taxon>
        <taxon>Mermithidae</taxon>
        <taxon>Romanomermis</taxon>
    </lineage>
</organism>
<proteinExistence type="predicted"/>
<evidence type="ECO:0000313" key="2">
    <source>
        <dbReference type="WBParaSite" id="nRc.2.0.1.t10388-RA"/>
    </source>
</evidence>
<evidence type="ECO:0000313" key="1">
    <source>
        <dbReference type="Proteomes" id="UP000887565"/>
    </source>
</evidence>
<name>A0A915I9E5_ROMCU</name>
<protein>
    <submittedName>
        <fullName evidence="2">Uncharacterized protein</fullName>
    </submittedName>
</protein>